<evidence type="ECO:0000313" key="13">
    <source>
        <dbReference type="EMBL" id="ORE07316.1"/>
    </source>
</evidence>
<feature type="domain" description="RRM" evidence="12">
    <location>
        <begin position="233"/>
        <end position="307"/>
    </location>
</feature>
<dbReference type="InterPro" id="IPR012677">
    <property type="entry name" value="Nucleotide-bd_a/b_plait_sf"/>
</dbReference>
<protein>
    <submittedName>
        <fullName evidence="13">RNA-binding domain-containing protein</fullName>
    </submittedName>
</protein>
<dbReference type="InterPro" id="IPR035979">
    <property type="entry name" value="RBD_domain_sf"/>
</dbReference>
<gene>
    <name evidence="13" type="ORF">BCV72DRAFT_241354</name>
</gene>
<dbReference type="GO" id="GO:0030532">
    <property type="term" value="C:small nuclear ribonucleoprotein complex"/>
    <property type="evidence" value="ECO:0007669"/>
    <property type="project" value="UniProtKB-ARBA"/>
</dbReference>
<dbReference type="EMBL" id="KV921906">
    <property type="protein sequence ID" value="ORE07316.1"/>
    <property type="molecule type" value="Genomic_DNA"/>
</dbReference>
<comment type="subcellular location">
    <subcellularLocation>
        <location evidence="1">Nucleus</location>
    </subcellularLocation>
</comment>
<dbReference type="GO" id="GO:0003723">
    <property type="term" value="F:RNA binding"/>
    <property type="evidence" value="ECO:0007669"/>
    <property type="project" value="UniProtKB-UniRule"/>
</dbReference>
<dbReference type="Proteomes" id="UP000242414">
    <property type="component" value="Unassembled WGS sequence"/>
</dbReference>
<dbReference type="Gene3D" id="3.30.70.330">
    <property type="match status" value="2"/>
</dbReference>
<evidence type="ECO:0000256" key="9">
    <source>
        <dbReference type="ARBA" id="ARBA00023274"/>
    </source>
</evidence>
<evidence type="ECO:0000256" key="3">
    <source>
        <dbReference type="ARBA" id="ARBA00022664"/>
    </source>
</evidence>
<keyword evidence="6 10" id="KW-0694">RNA-binding</keyword>
<dbReference type="AlphaFoldDB" id="A0A1X0R5S6"/>
<feature type="compositionally biased region" description="Pro residues" evidence="11">
    <location>
        <begin position="1"/>
        <end position="53"/>
    </location>
</feature>
<dbReference type="VEuPathDB" id="FungiDB:BCV72DRAFT_241354"/>
<keyword evidence="3" id="KW-0507">mRNA processing</keyword>
<evidence type="ECO:0000259" key="12">
    <source>
        <dbReference type="PROSITE" id="PS50102"/>
    </source>
</evidence>
<sequence length="307" mass="34024">MSQPPVQPPPPGPLPPAGFVRPPPNFPPGAPGFPNAPPPGSFPGPAVPAPSPAPFANAVPPAPQPKTQNGIPIDKQPLNTTPNRTVYVSNLNEKVKLDVLKNSLRTLFKQFGEVLDVVAHRNIRMRGQAFIAYPDEECAAKAIKELQHFVLYDKPMVVQYARHKSDVHAKKDGDYETHYKTRLAKKEELWKSPLPGSHKPTFKAGKAASKSRGKGSNYNPTAHIPDEYLPPNNILFLQNLPETITQQQLIDLFQRYPGFREVRMIPAKKSIAFVEYENEIQSAVARAELSGHPLGPEQYMKVTFARK</sequence>
<evidence type="ECO:0000256" key="11">
    <source>
        <dbReference type="SAM" id="MobiDB-lite"/>
    </source>
</evidence>
<feature type="region of interest" description="Disordered" evidence="11">
    <location>
        <begin position="1"/>
        <end position="80"/>
    </location>
</feature>
<dbReference type="CDD" id="cd12247">
    <property type="entry name" value="RRM2_U1A_like"/>
    <property type="match status" value="1"/>
</dbReference>
<dbReference type="InterPro" id="IPR000504">
    <property type="entry name" value="RRM_dom"/>
</dbReference>
<evidence type="ECO:0000256" key="5">
    <source>
        <dbReference type="ARBA" id="ARBA00022737"/>
    </source>
</evidence>
<accession>A0A1X0R5S6</accession>
<feature type="region of interest" description="Disordered" evidence="11">
    <location>
        <begin position="198"/>
        <end position="220"/>
    </location>
</feature>
<evidence type="ECO:0000256" key="8">
    <source>
        <dbReference type="ARBA" id="ARBA00023242"/>
    </source>
</evidence>
<keyword evidence="5" id="KW-0677">Repeat</keyword>
<dbReference type="Pfam" id="PF00076">
    <property type="entry name" value="RRM_1"/>
    <property type="match status" value="2"/>
</dbReference>
<reference evidence="13" key="1">
    <citation type="journal article" date="2016" name="Proc. Natl. Acad. Sci. U.S.A.">
        <title>Lipid metabolic changes in an early divergent fungus govern the establishment of a mutualistic symbiosis with endobacteria.</title>
        <authorList>
            <person name="Lastovetsky O.A."/>
            <person name="Gaspar M.L."/>
            <person name="Mondo S.J."/>
            <person name="LaButti K.M."/>
            <person name="Sandor L."/>
            <person name="Grigoriev I.V."/>
            <person name="Henry S.A."/>
            <person name="Pawlowska T.E."/>
        </authorList>
    </citation>
    <scope>NUCLEOTIDE SEQUENCE [LARGE SCALE GENOMIC DNA]</scope>
    <source>
        <strain evidence="13">ATCC 52814</strain>
    </source>
</reference>
<dbReference type="SMART" id="SM00360">
    <property type="entry name" value="RRM"/>
    <property type="match status" value="2"/>
</dbReference>
<dbReference type="CDD" id="cd12246">
    <property type="entry name" value="RRM1_U1A_like"/>
    <property type="match status" value="1"/>
</dbReference>
<dbReference type="PROSITE" id="PS50102">
    <property type="entry name" value="RRM"/>
    <property type="match status" value="2"/>
</dbReference>
<comment type="similarity">
    <text evidence="2">Belongs to the RRM U1 A/B'' family.</text>
</comment>
<dbReference type="GO" id="GO:0008380">
    <property type="term" value="P:RNA splicing"/>
    <property type="evidence" value="ECO:0007669"/>
    <property type="project" value="UniProtKB-KW"/>
</dbReference>
<evidence type="ECO:0000256" key="4">
    <source>
        <dbReference type="ARBA" id="ARBA00022728"/>
    </source>
</evidence>
<keyword evidence="4" id="KW-0747">Spliceosome</keyword>
<feature type="compositionally biased region" description="Low complexity" evidence="11">
    <location>
        <begin position="203"/>
        <end position="216"/>
    </location>
</feature>
<dbReference type="PANTHER" id="PTHR10501">
    <property type="entry name" value="U1 SMALL NUCLEAR RIBONUCLEOPROTEIN A/U2 SMALL NUCLEAR RIBONUCLEOPROTEIN B"/>
    <property type="match status" value="1"/>
</dbReference>
<dbReference type="SUPFAM" id="SSF54928">
    <property type="entry name" value="RNA-binding domain, RBD"/>
    <property type="match status" value="1"/>
</dbReference>
<dbReference type="GO" id="GO:0006397">
    <property type="term" value="P:mRNA processing"/>
    <property type="evidence" value="ECO:0007669"/>
    <property type="project" value="UniProtKB-KW"/>
</dbReference>
<dbReference type="FunFam" id="3.30.70.330:FF:000039">
    <property type="entry name" value="U1 small nuclear ribonucleoprotein A"/>
    <property type="match status" value="1"/>
</dbReference>
<evidence type="ECO:0000256" key="7">
    <source>
        <dbReference type="ARBA" id="ARBA00023187"/>
    </source>
</evidence>
<dbReference type="FunFam" id="3.30.70.330:FF:000029">
    <property type="entry name" value="U2 small nuclear ribonucleoprotein B"/>
    <property type="match status" value="1"/>
</dbReference>
<keyword evidence="8" id="KW-0539">Nucleus</keyword>
<evidence type="ECO:0000256" key="2">
    <source>
        <dbReference type="ARBA" id="ARBA00007243"/>
    </source>
</evidence>
<evidence type="ECO:0000256" key="10">
    <source>
        <dbReference type="PROSITE-ProRule" id="PRU00176"/>
    </source>
</evidence>
<evidence type="ECO:0000256" key="1">
    <source>
        <dbReference type="ARBA" id="ARBA00004123"/>
    </source>
</evidence>
<keyword evidence="7" id="KW-0508">mRNA splicing</keyword>
<dbReference type="GO" id="GO:0005681">
    <property type="term" value="C:spliceosomal complex"/>
    <property type="evidence" value="ECO:0007669"/>
    <property type="project" value="UniProtKB-KW"/>
</dbReference>
<keyword evidence="9" id="KW-0687">Ribonucleoprotein</keyword>
<evidence type="ECO:0000256" key="6">
    <source>
        <dbReference type="ARBA" id="ARBA00022884"/>
    </source>
</evidence>
<dbReference type="OrthoDB" id="266020at2759"/>
<name>A0A1X0R5S6_RHIZD</name>
<organism evidence="13">
    <name type="scientific">Rhizopus microsporus var. microsporus</name>
    <dbReference type="NCBI Taxonomy" id="86635"/>
    <lineage>
        <taxon>Eukaryota</taxon>
        <taxon>Fungi</taxon>
        <taxon>Fungi incertae sedis</taxon>
        <taxon>Mucoromycota</taxon>
        <taxon>Mucoromycotina</taxon>
        <taxon>Mucoromycetes</taxon>
        <taxon>Mucorales</taxon>
        <taxon>Mucorineae</taxon>
        <taxon>Rhizopodaceae</taxon>
        <taxon>Rhizopus</taxon>
    </lineage>
</organism>
<feature type="domain" description="RRM" evidence="12">
    <location>
        <begin position="84"/>
        <end position="163"/>
    </location>
</feature>
<proteinExistence type="inferred from homology"/>